<evidence type="ECO:0000313" key="2">
    <source>
        <dbReference type="EMBL" id="CAE7602928.1"/>
    </source>
</evidence>
<name>A0A812UWL0_9DINO</name>
<dbReference type="AlphaFoldDB" id="A0A812UWL0"/>
<keyword evidence="3" id="KW-1185">Reference proteome</keyword>
<sequence length="125" mass="13995">VSTGPRSSWNHELARRSSEDSSMASARTDGRCHLAWPKSWPRCPAFTPSRSSSANCKRSHRSTSSMVWWYCACQRTSLLASAGGRDLSRTISRRNSIGWRSSLAIEIGCRWWNQAPLPQRAAVLT</sequence>
<reference evidence="2" key="1">
    <citation type="submission" date="2021-02" db="EMBL/GenBank/DDBJ databases">
        <authorList>
            <person name="Dougan E. K."/>
            <person name="Rhodes N."/>
            <person name="Thang M."/>
            <person name="Chan C."/>
        </authorList>
    </citation>
    <scope>NUCLEOTIDE SEQUENCE</scope>
</reference>
<protein>
    <submittedName>
        <fullName evidence="2">Uncharacterized protein</fullName>
    </submittedName>
</protein>
<feature type="compositionally biased region" description="Polar residues" evidence="1">
    <location>
        <begin position="1"/>
        <end position="10"/>
    </location>
</feature>
<proteinExistence type="predicted"/>
<dbReference type="EMBL" id="CAJNJA010028464">
    <property type="protein sequence ID" value="CAE7602928.1"/>
    <property type="molecule type" value="Genomic_DNA"/>
</dbReference>
<dbReference type="Proteomes" id="UP000601435">
    <property type="component" value="Unassembled WGS sequence"/>
</dbReference>
<evidence type="ECO:0000256" key="1">
    <source>
        <dbReference type="SAM" id="MobiDB-lite"/>
    </source>
</evidence>
<feature type="region of interest" description="Disordered" evidence="1">
    <location>
        <begin position="1"/>
        <end position="26"/>
    </location>
</feature>
<gene>
    <name evidence="2" type="ORF">SNEC2469_LOCUS17251</name>
</gene>
<accession>A0A812UWL0</accession>
<feature type="non-terminal residue" evidence="2">
    <location>
        <position position="1"/>
    </location>
</feature>
<comment type="caution">
    <text evidence="2">The sequence shown here is derived from an EMBL/GenBank/DDBJ whole genome shotgun (WGS) entry which is preliminary data.</text>
</comment>
<evidence type="ECO:0000313" key="3">
    <source>
        <dbReference type="Proteomes" id="UP000601435"/>
    </source>
</evidence>
<organism evidence="2 3">
    <name type="scientific">Symbiodinium necroappetens</name>
    <dbReference type="NCBI Taxonomy" id="1628268"/>
    <lineage>
        <taxon>Eukaryota</taxon>
        <taxon>Sar</taxon>
        <taxon>Alveolata</taxon>
        <taxon>Dinophyceae</taxon>
        <taxon>Suessiales</taxon>
        <taxon>Symbiodiniaceae</taxon>
        <taxon>Symbiodinium</taxon>
    </lineage>
</organism>